<protein>
    <submittedName>
        <fullName evidence="2">Uncharacterized protein</fullName>
    </submittedName>
</protein>
<evidence type="ECO:0000313" key="3">
    <source>
        <dbReference type="Proteomes" id="UP000315295"/>
    </source>
</evidence>
<dbReference type="AlphaFoldDB" id="A0A540MU40"/>
<name>A0A540MU40_MALBA</name>
<feature type="region of interest" description="Disordered" evidence="1">
    <location>
        <begin position="32"/>
        <end position="56"/>
    </location>
</feature>
<sequence length="105" mass="11689">MDSDDDFELRAAEAALPVRKTKLKHLKKAIRVSEEPSVDESENGQEEEEKEEVTEEVGRAVIKVMNETEPPVKSGFLINLTLAFSGLNPNGHPSSCKPNYTKEFS</sequence>
<proteinExistence type="predicted"/>
<comment type="caution">
    <text evidence="2">The sequence shown here is derived from an EMBL/GenBank/DDBJ whole genome shotgun (WGS) entry which is preliminary data.</text>
</comment>
<keyword evidence="3" id="KW-1185">Reference proteome</keyword>
<feature type="compositionally biased region" description="Acidic residues" evidence="1">
    <location>
        <begin position="36"/>
        <end position="55"/>
    </location>
</feature>
<gene>
    <name evidence="2" type="ORF">C1H46_012687</name>
</gene>
<dbReference type="Proteomes" id="UP000315295">
    <property type="component" value="Unassembled WGS sequence"/>
</dbReference>
<evidence type="ECO:0000256" key="1">
    <source>
        <dbReference type="SAM" id="MobiDB-lite"/>
    </source>
</evidence>
<organism evidence="2 3">
    <name type="scientific">Malus baccata</name>
    <name type="common">Siberian crab apple</name>
    <name type="synonym">Pyrus baccata</name>
    <dbReference type="NCBI Taxonomy" id="106549"/>
    <lineage>
        <taxon>Eukaryota</taxon>
        <taxon>Viridiplantae</taxon>
        <taxon>Streptophyta</taxon>
        <taxon>Embryophyta</taxon>
        <taxon>Tracheophyta</taxon>
        <taxon>Spermatophyta</taxon>
        <taxon>Magnoliopsida</taxon>
        <taxon>eudicotyledons</taxon>
        <taxon>Gunneridae</taxon>
        <taxon>Pentapetalae</taxon>
        <taxon>rosids</taxon>
        <taxon>fabids</taxon>
        <taxon>Rosales</taxon>
        <taxon>Rosaceae</taxon>
        <taxon>Amygdaloideae</taxon>
        <taxon>Maleae</taxon>
        <taxon>Malus</taxon>
    </lineage>
</organism>
<reference evidence="2 3" key="1">
    <citation type="journal article" date="2019" name="G3 (Bethesda)">
        <title>Sequencing of a Wild Apple (Malus baccata) Genome Unravels the Differences Between Cultivated and Wild Apple Species Regarding Disease Resistance and Cold Tolerance.</title>
        <authorList>
            <person name="Chen X."/>
        </authorList>
    </citation>
    <scope>NUCLEOTIDE SEQUENCE [LARGE SCALE GENOMIC DNA]</scope>
    <source>
        <strain evidence="3">cv. Shandingzi</strain>
        <tissue evidence="2">Leaves</tissue>
    </source>
</reference>
<accession>A0A540MU40</accession>
<evidence type="ECO:0000313" key="2">
    <source>
        <dbReference type="EMBL" id="TQE01743.1"/>
    </source>
</evidence>
<dbReference type="EMBL" id="VIEB01000189">
    <property type="protein sequence ID" value="TQE01743.1"/>
    <property type="molecule type" value="Genomic_DNA"/>
</dbReference>